<dbReference type="Proteomes" id="UP001190926">
    <property type="component" value="Unassembled WGS sequence"/>
</dbReference>
<accession>A0AAD4PE11</accession>
<keyword evidence="3" id="KW-1185">Reference proteome</keyword>
<dbReference type="PANTHER" id="PTHR35504:SF1">
    <property type="entry name" value="PROTEIN EMBRYONIC FLOWER 1"/>
    <property type="match status" value="1"/>
</dbReference>
<feature type="region of interest" description="Disordered" evidence="1">
    <location>
        <begin position="767"/>
        <end position="791"/>
    </location>
</feature>
<dbReference type="InterPro" id="IPR034583">
    <property type="entry name" value="EMF1"/>
</dbReference>
<dbReference type="EMBL" id="SDAM02000032">
    <property type="protein sequence ID" value="KAH6835841.1"/>
    <property type="molecule type" value="Genomic_DNA"/>
</dbReference>
<gene>
    <name evidence="2" type="ORF">C2S53_012523</name>
</gene>
<proteinExistence type="predicted"/>
<feature type="compositionally biased region" description="Basic and acidic residues" evidence="1">
    <location>
        <begin position="899"/>
        <end position="913"/>
    </location>
</feature>
<dbReference type="PANTHER" id="PTHR35504">
    <property type="entry name" value="PROTEIN EMBRYONIC FLOWER 1"/>
    <property type="match status" value="1"/>
</dbReference>
<evidence type="ECO:0000313" key="2">
    <source>
        <dbReference type="EMBL" id="KAH6835841.1"/>
    </source>
</evidence>
<feature type="region of interest" description="Disordered" evidence="1">
    <location>
        <begin position="841"/>
        <end position="866"/>
    </location>
</feature>
<organism evidence="2 3">
    <name type="scientific">Perilla frutescens var. hirtella</name>
    <name type="common">Perilla citriodora</name>
    <name type="synonym">Perilla setoyensis</name>
    <dbReference type="NCBI Taxonomy" id="608512"/>
    <lineage>
        <taxon>Eukaryota</taxon>
        <taxon>Viridiplantae</taxon>
        <taxon>Streptophyta</taxon>
        <taxon>Embryophyta</taxon>
        <taxon>Tracheophyta</taxon>
        <taxon>Spermatophyta</taxon>
        <taxon>Magnoliopsida</taxon>
        <taxon>eudicotyledons</taxon>
        <taxon>Gunneridae</taxon>
        <taxon>Pentapetalae</taxon>
        <taxon>asterids</taxon>
        <taxon>lamiids</taxon>
        <taxon>Lamiales</taxon>
        <taxon>Lamiaceae</taxon>
        <taxon>Nepetoideae</taxon>
        <taxon>Elsholtzieae</taxon>
        <taxon>Perilla</taxon>
    </lineage>
</organism>
<dbReference type="GO" id="GO:0009910">
    <property type="term" value="P:negative regulation of flower development"/>
    <property type="evidence" value="ECO:0007669"/>
    <property type="project" value="InterPro"/>
</dbReference>
<dbReference type="GO" id="GO:0048367">
    <property type="term" value="P:shoot system development"/>
    <property type="evidence" value="ECO:0007669"/>
    <property type="project" value="InterPro"/>
</dbReference>
<protein>
    <submittedName>
        <fullName evidence="2">Embryonic flower 1</fullName>
    </submittedName>
</protein>
<reference evidence="2 3" key="1">
    <citation type="journal article" date="2021" name="Nat. Commun.">
        <title>Incipient diploidization of the medicinal plant Perilla within 10,000 years.</title>
        <authorList>
            <person name="Zhang Y."/>
            <person name="Shen Q."/>
            <person name="Leng L."/>
            <person name="Zhang D."/>
            <person name="Chen S."/>
            <person name="Shi Y."/>
            <person name="Ning Z."/>
            <person name="Chen S."/>
        </authorList>
    </citation>
    <scope>NUCLEOTIDE SEQUENCE [LARGE SCALE GENOMIC DNA]</scope>
    <source>
        <strain evidence="3">cv. PC099</strain>
    </source>
</reference>
<dbReference type="AlphaFoldDB" id="A0AAD4PE11"/>
<sequence length="928" mass="102646">MDIADSTLKLGSIVQINSIAIDISSSMEAIESPVHEHFSIRGFVAEMRKKDWKTCIPFSSEGNDVDPGNNLPPLFVPEYRWWQCSSCIPNAEIKRTTEEMLVATPSEANTSSCEYVGGKDGLFIHRRENTGRKRKTDIRDTKAGNSCDTPEVNQQQVIERLNNTPDASDKSSLAERPPCVVDEPGNASSGSDGTFSVLPHRRKPKLRSLADIMVEERNQTSSNPRTRSASSCGMQVASTEMEEVLVPQIEVDVPADVAKAAGSLERKRKIALGEDREPLSAICPRASSKRIKDLVLDTEKSSRRVEISDPESKGGASMRLDLPRNQRIKPKKAKAIDISKKMTQIHRDYEIVQMREYLQPNAASSENLQEQALPMKTNLGKLGGAPKTLVEMRPCFSSSLSGQQTEKISDLSTAKMPKVGADDDPLMPPSKSIKENCNIRGKVALDLSLNSFMDAETNHNNKASFRERRCIPDLNVESPEKSDMTEGQQFTILSEKRGFLDAYASCSNETVREGKRQLGISELKNKDHNVELGASDDIPMEIVELLARNQLERALGNSRRHRLGINNSTRKYSAIDVDQHPGMINYPLPSRLNGSTAANGNMGVRPNISISFPQLNHCQLDTSKPEKSQFRLLSSSTPSQPRKPECSMSTSITAEPRSGTGVELLWSSARENVPFGPSIPHNRTIHPSGISAYSFLDDCHKRRPIGDMKDGKGKKAIPDVAKLKVGRTGSIYTSTGSLDPYSNDTIPAMQLLSLMDQRVKSCSSFEEGTKSSIDKPFSPCKHHPHLNGKENHSNILGGSFFKQNSNSKDFSWFRYGAYSSGESSKRPTSNLRVQVPQELRNPKTTLLDGSSDLEKQPARSNGALGDCTLNRNPADFSIPEVGNRFTLCAKDLKPRRRNALKEKSRAGNVDGRKRQIMRKNARDHDLGF</sequence>
<feature type="compositionally biased region" description="Basic and acidic residues" evidence="1">
    <location>
        <begin position="130"/>
        <end position="142"/>
    </location>
</feature>
<feature type="compositionally biased region" description="Polar residues" evidence="1">
    <location>
        <begin position="631"/>
        <end position="640"/>
    </location>
</feature>
<feature type="region of interest" description="Disordered" evidence="1">
    <location>
        <begin position="624"/>
        <end position="657"/>
    </location>
</feature>
<dbReference type="GO" id="GO:0045892">
    <property type="term" value="P:negative regulation of DNA-templated transcription"/>
    <property type="evidence" value="ECO:0007669"/>
    <property type="project" value="InterPro"/>
</dbReference>
<comment type="caution">
    <text evidence="2">The sequence shown here is derived from an EMBL/GenBank/DDBJ whole genome shotgun (WGS) entry which is preliminary data.</text>
</comment>
<name>A0AAD4PE11_PERFH</name>
<evidence type="ECO:0000313" key="3">
    <source>
        <dbReference type="Proteomes" id="UP001190926"/>
    </source>
</evidence>
<feature type="compositionally biased region" description="Polar residues" evidence="1">
    <location>
        <begin position="143"/>
        <end position="166"/>
    </location>
</feature>
<feature type="region of interest" description="Disordered" evidence="1">
    <location>
        <begin position="130"/>
        <end position="198"/>
    </location>
</feature>
<feature type="region of interest" description="Disordered" evidence="1">
    <location>
        <begin position="896"/>
        <end position="928"/>
    </location>
</feature>
<evidence type="ECO:0000256" key="1">
    <source>
        <dbReference type="SAM" id="MobiDB-lite"/>
    </source>
</evidence>